<feature type="domain" description="VWFA" evidence="2">
    <location>
        <begin position="1"/>
        <end position="171"/>
    </location>
</feature>
<accession>A0A507BKD6</accession>
<evidence type="ECO:0000313" key="3">
    <source>
        <dbReference type="EMBL" id="TPX30317.1"/>
    </source>
</evidence>
<feature type="compositionally biased region" description="Pro residues" evidence="1">
    <location>
        <begin position="576"/>
        <end position="585"/>
    </location>
</feature>
<dbReference type="SUPFAM" id="SSF53300">
    <property type="entry name" value="vWA-like"/>
    <property type="match status" value="1"/>
</dbReference>
<dbReference type="SUPFAM" id="SSF52540">
    <property type="entry name" value="P-loop containing nucleoside triphosphate hydrolases"/>
    <property type="match status" value="1"/>
</dbReference>
<feature type="compositionally biased region" description="Low complexity" evidence="1">
    <location>
        <begin position="675"/>
        <end position="698"/>
    </location>
</feature>
<dbReference type="RefSeq" id="XP_031022003.1">
    <property type="nucleotide sequence ID" value="XM_031172025.1"/>
</dbReference>
<organism evidence="3 4">
    <name type="scientific">Synchytrium microbalum</name>
    <dbReference type="NCBI Taxonomy" id="1806994"/>
    <lineage>
        <taxon>Eukaryota</taxon>
        <taxon>Fungi</taxon>
        <taxon>Fungi incertae sedis</taxon>
        <taxon>Chytridiomycota</taxon>
        <taxon>Chytridiomycota incertae sedis</taxon>
        <taxon>Chytridiomycetes</taxon>
        <taxon>Synchytriales</taxon>
        <taxon>Synchytriaceae</taxon>
        <taxon>Synchytrium</taxon>
    </lineage>
</organism>
<dbReference type="GeneID" id="42007322"/>
<reference evidence="3 4" key="1">
    <citation type="journal article" date="2019" name="Sci. Rep.">
        <title>Comparative genomics of chytrid fungi reveal insights into the obligate biotrophic and pathogenic lifestyle of Synchytrium endobioticum.</title>
        <authorList>
            <person name="van de Vossenberg B.T.L.H."/>
            <person name="Warris S."/>
            <person name="Nguyen H.D.T."/>
            <person name="van Gent-Pelzer M.P.E."/>
            <person name="Joly D.L."/>
            <person name="van de Geest H.C."/>
            <person name="Bonants P.J.M."/>
            <person name="Smith D.S."/>
            <person name="Levesque C.A."/>
            <person name="van der Lee T.A.J."/>
        </authorList>
    </citation>
    <scope>NUCLEOTIDE SEQUENCE [LARGE SCALE GENOMIC DNA]</scope>
    <source>
        <strain evidence="3 4">JEL517</strain>
    </source>
</reference>
<dbReference type="Proteomes" id="UP000319731">
    <property type="component" value="Unassembled WGS sequence"/>
</dbReference>
<feature type="compositionally biased region" description="Pro residues" evidence="1">
    <location>
        <begin position="664"/>
        <end position="674"/>
    </location>
</feature>
<feature type="compositionally biased region" description="Polar residues" evidence="1">
    <location>
        <begin position="647"/>
        <end position="658"/>
    </location>
</feature>
<protein>
    <recommendedName>
        <fullName evidence="2">VWFA domain-containing protein</fullName>
    </recommendedName>
</protein>
<name>A0A507BKD6_9FUNG</name>
<dbReference type="Pfam" id="PF00092">
    <property type="entry name" value="VWA"/>
    <property type="match status" value="1"/>
</dbReference>
<evidence type="ECO:0000256" key="1">
    <source>
        <dbReference type="SAM" id="MobiDB-lite"/>
    </source>
</evidence>
<feature type="region of interest" description="Disordered" evidence="1">
    <location>
        <begin position="572"/>
        <end position="698"/>
    </location>
</feature>
<sequence>MDSTTTQYIRPLRMVKDDESNWKTNQTIYLFPAGGGNEFCVIQFSGTARMESDFSSDILAVSNSINNMGLMNGGTNVHAALQLVLEKIQMGGSNGRTQVWIVTDGEYNGGDPFNLSQSLRQSGVLTTVLGIGNIHQNGLDLVASFGRAFMAKDFNAAIDLVKSGRTQFEEVNLRASLLKESNRIAGRIPCQVEITNHTRTTIQADTRLIIAEDRKYFEKRQPRIGQTIERDETVTVKFELVPLPQFQCMDFRNALRAFPDSVSMRLVDGTALNANPRVCEKAFCLPLDAFAQDLFDACIPTVTSPRYYIPPVKSYNVSLMGRPGIGKSSFPATLQTALSIYPQPDILNTGRGSRSTHHFTQLPPDPNSPLSKILAVFFDTPGYEGNADATSSDYKGVYLPLLLAGLVPNNTELVRAGLINGMFRLENIEFDQRLPLEESWTRTIHVGVLFIHASSVGSDSLEYERNLAIEWTVKHNRVLLVAITNIDQRSDEEVKGLPAIVSTDIGIDEQYIFPIKNYCALRGNIEKNFDMDKMAFQLCHAILTGGATFLKRWPDTIDRIVKAHEETLNHLQLLPRPAPPQPQAPQTPSRAPEAPQHSYPTPTPTRRSTPTPPMPSQQSAASERAASPTPSWTPEGLPAYNEELAQPGSSSSKNVQVTAATPPANEPPAAPAPAPAVLQPPATSQVSSSAAPLQQQQPMVSLRSRVITAVRKNFKTAATLPNESRLTKHDRDRVEEWIDDYPDCQESKTITAKYLNYFDHNGVPHDEDDFLDAQSGFGLAVNRYLAKLDRATRQLPVVPSVAPSETLSMVDCNEVNENESYTDTDSILDELEYERVDQAS</sequence>
<evidence type="ECO:0000313" key="4">
    <source>
        <dbReference type="Proteomes" id="UP000319731"/>
    </source>
</evidence>
<keyword evidence="4" id="KW-1185">Reference proteome</keyword>
<dbReference type="PROSITE" id="PS50234">
    <property type="entry name" value="VWFA"/>
    <property type="match status" value="1"/>
</dbReference>
<evidence type="ECO:0000259" key="2">
    <source>
        <dbReference type="PROSITE" id="PS50234"/>
    </source>
</evidence>
<dbReference type="InterPro" id="IPR036465">
    <property type="entry name" value="vWFA_dom_sf"/>
</dbReference>
<dbReference type="Gene3D" id="3.40.50.410">
    <property type="entry name" value="von Willebrand factor, type A domain"/>
    <property type="match status" value="1"/>
</dbReference>
<dbReference type="InterPro" id="IPR027417">
    <property type="entry name" value="P-loop_NTPase"/>
</dbReference>
<dbReference type="EMBL" id="QEAO01000076">
    <property type="protein sequence ID" value="TPX30317.1"/>
    <property type="molecule type" value="Genomic_DNA"/>
</dbReference>
<comment type="caution">
    <text evidence="3">The sequence shown here is derived from an EMBL/GenBank/DDBJ whole genome shotgun (WGS) entry which is preliminary data.</text>
</comment>
<feature type="compositionally biased region" description="Low complexity" evidence="1">
    <location>
        <begin position="616"/>
        <end position="627"/>
    </location>
</feature>
<dbReference type="OrthoDB" id="6022609at2759"/>
<dbReference type="AlphaFoldDB" id="A0A507BKD6"/>
<gene>
    <name evidence="3" type="ORF">SmJEL517_g06099</name>
</gene>
<proteinExistence type="predicted"/>
<dbReference type="InterPro" id="IPR002035">
    <property type="entry name" value="VWF_A"/>
</dbReference>